<comment type="caution">
    <text evidence="2">The sequence shown here is derived from an EMBL/GenBank/DDBJ whole genome shotgun (WGS) entry which is preliminary data.</text>
</comment>
<dbReference type="AlphaFoldDB" id="A0AA36GY74"/>
<feature type="region of interest" description="Disordered" evidence="1">
    <location>
        <begin position="1"/>
        <end position="26"/>
    </location>
</feature>
<proteinExistence type="predicted"/>
<reference evidence="2" key="1">
    <citation type="submission" date="2023-07" db="EMBL/GenBank/DDBJ databases">
        <authorList>
            <consortium name="CYATHOMIX"/>
        </authorList>
    </citation>
    <scope>NUCLEOTIDE SEQUENCE</scope>
    <source>
        <strain evidence="2">N/A</strain>
    </source>
</reference>
<evidence type="ECO:0000313" key="2">
    <source>
        <dbReference type="EMBL" id="CAJ0600233.1"/>
    </source>
</evidence>
<organism evidence="2 3">
    <name type="scientific">Cylicocyclus nassatus</name>
    <name type="common">Nematode worm</name>
    <dbReference type="NCBI Taxonomy" id="53992"/>
    <lineage>
        <taxon>Eukaryota</taxon>
        <taxon>Metazoa</taxon>
        <taxon>Ecdysozoa</taxon>
        <taxon>Nematoda</taxon>
        <taxon>Chromadorea</taxon>
        <taxon>Rhabditida</taxon>
        <taxon>Rhabditina</taxon>
        <taxon>Rhabditomorpha</taxon>
        <taxon>Strongyloidea</taxon>
        <taxon>Strongylidae</taxon>
        <taxon>Cylicocyclus</taxon>
    </lineage>
</organism>
<accession>A0AA36GY74</accession>
<gene>
    <name evidence="2" type="ORF">CYNAS_LOCUS12216</name>
</gene>
<feature type="region of interest" description="Disordered" evidence="1">
    <location>
        <begin position="397"/>
        <end position="435"/>
    </location>
</feature>
<evidence type="ECO:0000256" key="1">
    <source>
        <dbReference type="SAM" id="MobiDB-lite"/>
    </source>
</evidence>
<feature type="compositionally biased region" description="Polar residues" evidence="1">
    <location>
        <begin position="419"/>
        <end position="435"/>
    </location>
</feature>
<protein>
    <submittedName>
        <fullName evidence="2">Uncharacterized protein</fullName>
    </submittedName>
</protein>
<keyword evidence="3" id="KW-1185">Reference proteome</keyword>
<name>A0AA36GY74_CYLNA</name>
<evidence type="ECO:0000313" key="3">
    <source>
        <dbReference type="Proteomes" id="UP001176961"/>
    </source>
</evidence>
<dbReference type="Proteomes" id="UP001176961">
    <property type="component" value="Unassembled WGS sequence"/>
</dbReference>
<dbReference type="EMBL" id="CATQJL010000223">
    <property type="protein sequence ID" value="CAJ0600233.1"/>
    <property type="molecule type" value="Genomic_DNA"/>
</dbReference>
<sequence length="543" mass="61584">MIRAPRSAQLPTTSEGVCSPPTPARRRGHSEIVCIQAHFSPSFHEKDCMYDGIVNYLRNRTLPQFLKLATDRQQARADFRFPFRRKCEAYYINEHGVLVEGRARGLHRHVLRRGELVHVMKFIHENLGHCSAEVCAKVAQPAVWSNEPFDLTAYSVIKHCECREKNATRRWFPCRVECAGSILLSFERDAEGGYDVSIRSTAKEVDLALFQKSVTRCARPQPKLPEILIDGRYRIDSRQELEDVLEKLHSAFGHCGPGQLRILFKSRFHYPVFYLAIREICSRCWFCKLEPQRKHFSISDYTYKIEVTSAKDNSPRRFFITPQETTVREVQNYINEILEKSRRNIDLEAAAAMANGADQTDSSPNKIYRIGDDVDEALENECSATPRPSVYYQYRERSHQVETQPKRPRLIPPSEISLGPTTSLEASESDTSMRPQLSCQAFDQLSPRIIRSGARTIHDYTTVSNDVGANLVSQGVGPVMGSEAQLMPYPADYNGVMSGDPNNGYAPPVEGFLLDNTQITSAELEDLGDLTAFFGNVCEESWQ</sequence>